<dbReference type="InterPro" id="IPR051099">
    <property type="entry name" value="AGR/TXD"/>
</dbReference>
<feature type="domain" description="Spermatogenesis-associated protein 20-like TRX" evidence="4">
    <location>
        <begin position="50"/>
        <end position="148"/>
    </location>
</feature>
<gene>
    <name evidence="5" type="ORF">A4D02_13760</name>
</gene>
<evidence type="ECO:0000259" key="4">
    <source>
        <dbReference type="Pfam" id="PF03190"/>
    </source>
</evidence>
<organism evidence="5 6">
    <name type="scientific">Niastella koreensis</name>
    <dbReference type="NCBI Taxonomy" id="354356"/>
    <lineage>
        <taxon>Bacteria</taxon>
        <taxon>Pseudomonadati</taxon>
        <taxon>Bacteroidota</taxon>
        <taxon>Chitinophagia</taxon>
        <taxon>Chitinophagales</taxon>
        <taxon>Chitinophagaceae</taxon>
        <taxon>Niastella</taxon>
    </lineage>
</organism>
<dbReference type="PROSITE" id="PS00194">
    <property type="entry name" value="THIOREDOXIN_1"/>
    <property type="match status" value="1"/>
</dbReference>
<keyword evidence="1 3" id="KW-0732">Signal</keyword>
<dbReference type="InterPro" id="IPR036249">
    <property type="entry name" value="Thioredoxin-like_sf"/>
</dbReference>
<dbReference type="SUPFAM" id="SSF52833">
    <property type="entry name" value="Thioredoxin-like"/>
    <property type="match status" value="1"/>
</dbReference>
<sequence>MKAILVLILCAPIFLQAQDAKLYVQSENAPIPRHAKKAGSGIIWADNLNWQQVKKKAQKENKYIFVDCFTTWCGPCKKMDKEVYVNDSVGLLLNTKFISVKVQMDSAKGDNEFTRSWYKTAREMSSSYHVAEYPTFLFFSPDGEVVYKDLGYKIPATFMQIARDALNPSKQYYALVRSYKKGKRDYENLPSLIKMSKQLGDSGNYLLLLTDYYAYLQSLGKDKLYTKENIEFIASTISKSSQLPFNMFYPNGTAVDYVMKKEGYAKNVVDHVITKEKVNPFLRAAEGKPEPDWSTLYNIIDNNYKGDYADRNVMEAKMRWYQFYGNALKYTTILNDKMEKYGSDTTNMGEDFKLNTKAFLIWQKIKDATELKRIISWMAGVVKRSEKASGDYVKYRPYYIDTYANLLYKVGETAEALKWQELAVTQGRELDIDKDDFESIQENFVKMKKGEPTWPTDKK</sequence>
<feature type="chain" id="PRO_5045972309" description="Spermatogenesis-associated protein 20-like TRX domain-containing protein" evidence="3">
    <location>
        <begin position="18"/>
        <end position="459"/>
    </location>
</feature>
<dbReference type="Gene3D" id="3.40.30.10">
    <property type="entry name" value="Glutaredoxin"/>
    <property type="match status" value="1"/>
</dbReference>
<keyword evidence="6" id="KW-1185">Reference proteome</keyword>
<dbReference type="InterPro" id="IPR004879">
    <property type="entry name" value="Ssp411-like_TRX"/>
</dbReference>
<protein>
    <recommendedName>
        <fullName evidence="4">Spermatogenesis-associated protein 20-like TRX domain-containing protein</fullName>
    </recommendedName>
</protein>
<dbReference type="PANTHER" id="PTHR15337:SF11">
    <property type="entry name" value="THIOREDOXIN DOMAIN-CONTAINING PROTEIN"/>
    <property type="match status" value="1"/>
</dbReference>
<dbReference type="EMBL" id="LWBO01000044">
    <property type="protein sequence ID" value="OQP42625.1"/>
    <property type="molecule type" value="Genomic_DNA"/>
</dbReference>
<keyword evidence="2" id="KW-0676">Redox-active center</keyword>
<evidence type="ECO:0000313" key="5">
    <source>
        <dbReference type="EMBL" id="OQP42625.1"/>
    </source>
</evidence>
<reference evidence="5 6" key="1">
    <citation type="submission" date="2016-04" db="EMBL/GenBank/DDBJ databases">
        <authorList>
            <person name="Chen L."/>
            <person name="Zhuang W."/>
            <person name="Wang G."/>
        </authorList>
    </citation>
    <scope>NUCLEOTIDE SEQUENCE [LARGE SCALE GENOMIC DNA]</scope>
    <source>
        <strain evidence="6">GR20</strain>
    </source>
</reference>
<evidence type="ECO:0000256" key="3">
    <source>
        <dbReference type="SAM" id="SignalP"/>
    </source>
</evidence>
<evidence type="ECO:0000256" key="1">
    <source>
        <dbReference type="ARBA" id="ARBA00022729"/>
    </source>
</evidence>
<evidence type="ECO:0000313" key="6">
    <source>
        <dbReference type="Proteomes" id="UP000192277"/>
    </source>
</evidence>
<name>A0ABX3NQU4_9BACT</name>
<proteinExistence type="predicted"/>
<dbReference type="RefSeq" id="WP_014220930.1">
    <property type="nucleotide sequence ID" value="NZ_LWBO01000044.1"/>
</dbReference>
<dbReference type="PANTHER" id="PTHR15337">
    <property type="entry name" value="ANTERIOR GRADIENT PROTEIN-RELATED"/>
    <property type="match status" value="1"/>
</dbReference>
<accession>A0ABX3NQU4</accession>
<dbReference type="Proteomes" id="UP000192277">
    <property type="component" value="Unassembled WGS sequence"/>
</dbReference>
<dbReference type="InterPro" id="IPR017937">
    <property type="entry name" value="Thioredoxin_CS"/>
</dbReference>
<feature type="signal peptide" evidence="3">
    <location>
        <begin position="1"/>
        <end position="17"/>
    </location>
</feature>
<dbReference type="Pfam" id="PF03190">
    <property type="entry name" value="Thioredox_DsbH"/>
    <property type="match status" value="1"/>
</dbReference>
<comment type="caution">
    <text evidence="5">The sequence shown here is derived from an EMBL/GenBank/DDBJ whole genome shotgun (WGS) entry which is preliminary data.</text>
</comment>
<evidence type="ECO:0000256" key="2">
    <source>
        <dbReference type="ARBA" id="ARBA00023284"/>
    </source>
</evidence>